<dbReference type="InParanoid" id="A0A0V0Q841"/>
<comment type="caution">
    <text evidence="12">The sequence shown here is derived from an EMBL/GenBank/DDBJ whole genome shotgun (WGS) entry which is preliminary data.</text>
</comment>
<evidence type="ECO:0000256" key="1">
    <source>
        <dbReference type="ARBA" id="ARBA00001933"/>
    </source>
</evidence>
<dbReference type="FunFam" id="3.90.1150.10:FF:000004">
    <property type="entry name" value="2-amino-3-ketobutyrate coenzyme A ligase"/>
    <property type="match status" value="1"/>
</dbReference>
<dbReference type="InterPro" id="IPR015421">
    <property type="entry name" value="PyrdxlP-dep_Trfase_major"/>
</dbReference>
<dbReference type="AlphaFoldDB" id="A0A0V0Q841"/>
<dbReference type="InterPro" id="IPR050087">
    <property type="entry name" value="AON_synthase_class-II"/>
</dbReference>
<dbReference type="PANTHER" id="PTHR13693">
    <property type="entry name" value="CLASS II AMINOTRANSFERASE/8-AMINO-7-OXONONANOATE SYNTHASE"/>
    <property type="match status" value="1"/>
</dbReference>
<dbReference type="OrthoDB" id="10263824at2759"/>
<dbReference type="InterPro" id="IPR011282">
    <property type="entry name" value="2am3keto_CoA_ligase"/>
</dbReference>
<dbReference type="EMBL" id="LDAU01000254">
    <property type="protein sequence ID" value="KRW98335.1"/>
    <property type="molecule type" value="Genomic_DNA"/>
</dbReference>
<keyword evidence="13" id="KW-1185">Reference proteome</keyword>
<dbReference type="OMA" id="GTHEYCD"/>
<comment type="similarity">
    <text evidence="2">Belongs to the class-II pyridoxal-phosphate-dependent aminotransferase family.</text>
</comment>
<organism evidence="12 13">
    <name type="scientific">Pseudocohnilembus persalinus</name>
    <name type="common">Ciliate</name>
    <dbReference type="NCBI Taxonomy" id="266149"/>
    <lineage>
        <taxon>Eukaryota</taxon>
        <taxon>Sar</taxon>
        <taxon>Alveolata</taxon>
        <taxon>Ciliophora</taxon>
        <taxon>Intramacronucleata</taxon>
        <taxon>Oligohymenophorea</taxon>
        <taxon>Scuticociliatia</taxon>
        <taxon>Philasterida</taxon>
        <taxon>Pseudocohnilembidae</taxon>
        <taxon>Pseudocohnilembus</taxon>
    </lineage>
</organism>
<evidence type="ECO:0000256" key="10">
    <source>
        <dbReference type="ARBA" id="ARBA00078624"/>
    </source>
</evidence>
<evidence type="ECO:0000256" key="8">
    <source>
        <dbReference type="ARBA" id="ARBA00069660"/>
    </source>
</evidence>
<feature type="domain" description="Aminotransferase class I/classII large" evidence="11">
    <location>
        <begin position="65"/>
        <end position="407"/>
    </location>
</feature>
<accession>A0A0V0Q841</accession>
<evidence type="ECO:0000256" key="5">
    <source>
        <dbReference type="ARBA" id="ARBA00023315"/>
    </source>
</evidence>
<keyword evidence="4" id="KW-0663">Pyridoxal phosphate</keyword>
<dbReference type="GO" id="GO:0030170">
    <property type="term" value="F:pyridoxal phosphate binding"/>
    <property type="evidence" value="ECO:0007669"/>
    <property type="project" value="InterPro"/>
</dbReference>
<proteinExistence type="inferred from homology"/>
<evidence type="ECO:0000256" key="4">
    <source>
        <dbReference type="ARBA" id="ARBA00022898"/>
    </source>
</evidence>
<dbReference type="NCBIfam" id="NF005394">
    <property type="entry name" value="PRK06939.1"/>
    <property type="match status" value="1"/>
</dbReference>
<dbReference type="Gene3D" id="3.90.1150.10">
    <property type="entry name" value="Aspartate Aminotransferase, domain 1"/>
    <property type="match status" value="1"/>
</dbReference>
<dbReference type="PANTHER" id="PTHR13693:SF103">
    <property type="entry name" value="AMINOTRANSFERASE CLASS I_CLASSII DOMAIN-CONTAINING PROTEIN"/>
    <property type="match status" value="1"/>
</dbReference>
<evidence type="ECO:0000259" key="11">
    <source>
        <dbReference type="Pfam" id="PF00155"/>
    </source>
</evidence>
<dbReference type="Proteomes" id="UP000054937">
    <property type="component" value="Unassembled WGS sequence"/>
</dbReference>
<dbReference type="SUPFAM" id="SSF53383">
    <property type="entry name" value="PLP-dependent transferases"/>
    <property type="match status" value="1"/>
</dbReference>
<dbReference type="GO" id="GO:0005737">
    <property type="term" value="C:cytoplasm"/>
    <property type="evidence" value="ECO:0007669"/>
    <property type="project" value="UniProtKB-ARBA"/>
</dbReference>
<reference evidence="12 13" key="1">
    <citation type="journal article" date="2015" name="Sci. Rep.">
        <title>Genome of the facultative scuticociliatosis pathogen Pseudocohnilembus persalinus provides insight into its virulence through horizontal gene transfer.</title>
        <authorList>
            <person name="Xiong J."/>
            <person name="Wang G."/>
            <person name="Cheng J."/>
            <person name="Tian M."/>
            <person name="Pan X."/>
            <person name="Warren A."/>
            <person name="Jiang C."/>
            <person name="Yuan D."/>
            <person name="Miao W."/>
        </authorList>
    </citation>
    <scope>NUCLEOTIDE SEQUENCE [LARGE SCALE GENOMIC DNA]</scope>
    <source>
        <strain evidence="12">36N120E</strain>
    </source>
</reference>
<evidence type="ECO:0000313" key="13">
    <source>
        <dbReference type="Proteomes" id="UP000054937"/>
    </source>
</evidence>
<comment type="catalytic activity">
    <reaction evidence="6">
        <text>glycine + acetyl-CoA = (2S)-2-amino-3-oxobutanoate + CoA</text>
        <dbReference type="Rhea" id="RHEA:20736"/>
        <dbReference type="ChEBI" id="CHEBI:57287"/>
        <dbReference type="ChEBI" id="CHEBI:57288"/>
        <dbReference type="ChEBI" id="CHEBI:57305"/>
        <dbReference type="ChEBI" id="CHEBI:78948"/>
        <dbReference type="EC" id="2.3.1.29"/>
    </reaction>
    <physiologicalReaction direction="right-to-left" evidence="6">
        <dbReference type="Rhea" id="RHEA:20738"/>
    </physiologicalReaction>
</comment>
<gene>
    <name evidence="12" type="ORF">PPERSA_02112</name>
</gene>
<dbReference type="GO" id="GO:0006567">
    <property type="term" value="P:L-threonine catabolic process"/>
    <property type="evidence" value="ECO:0007669"/>
    <property type="project" value="InterPro"/>
</dbReference>
<keyword evidence="3 12" id="KW-0808">Transferase</keyword>
<dbReference type="InterPro" id="IPR004839">
    <property type="entry name" value="Aminotransferase_I/II_large"/>
</dbReference>
<name>A0A0V0Q841_PSEPJ</name>
<dbReference type="FunFam" id="3.40.640.10:FF:000006">
    <property type="entry name" value="5-aminolevulinate synthase, mitochondrial"/>
    <property type="match status" value="1"/>
</dbReference>
<keyword evidence="5" id="KW-0012">Acyltransferase</keyword>
<dbReference type="GO" id="GO:0008890">
    <property type="term" value="F:glycine C-acetyltransferase activity"/>
    <property type="evidence" value="ECO:0007669"/>
    <property type="project" value="UniProtKB-EC"/>
</dbReference>
<evidence type="ECO:0000313" key="12">
    <source>
        <dbReference type="EMBL" id="KRW98335.1"/>
    </source>
</evidence>
<dbReference type="Pfam" id="PF00155">
    <property type="entry name" value="Aminotran_1_2"/>
    <property type="match status" value="1"/>
</dbReference>
<dbReference type="InterPro" id="IPR015422">
    <property type="entry name" value="PyrdxlP-dep_Trfase_small"/>
</dbReference>
<evidence type="ECO:0000256" key="3">
    <source>
        <dbReference type="ARBA" id="ARBA00022679"/>
    </source>
</evidence>
<protein>
    <recommendedName>
        <fullName evidence="8">2-amino-3-ketobutyrate coenzyme A ligase, mitochondrial</fullName>
        <ecNumber evidence="7">2.3.1.29</ecNumber>
    </recommendedName>
    <alternativeName>
        <fullName evidence="9">Aminoacetone synthase</fullName>
    </alternativeName>
    <alternativeName>
        <fullName evidence="10">Glycine acetyltransferase</fullName>
    </alternativeName>
</protein>
<dbReference type="CDD" id="cd06454">
    <property type="entry name" value="KBL_like"/>
    <property type="match status" value="1"/>
</dbReference>
<dbReference type="HAMAP" id="MF_00985">
    <property type="entry name" value="2am3keto_CoA_ligase"/>
    <property type="match status" value="1"/>
</dbReference>
<evidence type="ECO:0000256" key="6">
    <source>
        <dbReference type="ARBA" id="ARBA00052559"/>
    </source>
</evidence>
<dbReference type="Gene3D" id="3.40.640.10">
    <property type="entry name" value="Type I PLP-dependent aspartate aminotransferase-like (Major domain)"/>
    <property type="match status" value="1"/>
</dbReference>
<sequence>MKQISNTLLKTKSLNKSQQYTFAYGKIKEDLSKQLQQLEVDGLYKRERIIDSPQGTKITLQDGSKVINFCSNNYLGLSNNQRVIDGAKNAMDKYGYGLSSVRFICGTQSLHKQTEKKVSDFLGTEDTILYAACFDANGGVFEPLLTEQDAIISDELNHASIIDGVRLCKSKRYRYKHSNMQELEQNLIDAQNQRYRIVCTDGVFSMDGDVAKLQEIADLCDKYDALLMVDDSHATGYLGATGRGTHELCGVKDRVDIITTTFGKALGGALGGCTSGRREIIDMLRQKSRPYLFSNTLAPAICGGTQAVIDMLSESTELKEKTVENARYFREKMEAKGFDLVKGNTAIVPVMVYDEPLAVKMANEMLKEGIYVIGFCYPVVPRGKARIRTQLSAAHTKDELDQAVEAFTKVGKNLKLI</sequence>
<dbReference type="InterPro" id="IPR015424">
    <property type="entry name" value="PyrdxlP-dep_Trfase"/>
</dbReference>
<dbReference type="NCBIfam" id="TIGR01822">
    <property type="entry name" value="2am3keto_CoA"/>
    <property type="match status" value="1"/>
</dbReference>
<evidence type="ECO:0000256" key="9">
    <source>
        <dbReference type="ARBA" id="ARBA00075633"/>
    </source>
</evidence>
<evidence type="ECO:0000256" key="2">
    <source>
        <dbReference type="ARBA" id="ARBA00008392"/>
    </source>
</evidence>
<evidence type="ECO:0000256" key="7">
    <source>
        <dbReference type="ARBA" id="ARBA00067076"/>
    </source>
</evidence>
<dbReference type="EC" id="2.3.1.29" evidence="7"/>
<comment type="cofactor">
    <cofactor evidence="1">
        <name>pyridoxal 5'-phosphate</name>
        <dbReference type="ChEBI" id="CHEBI:597326"/>
    </cofactor>
</comment>